<dbReference type="Gene3D" id="3.30.70.100">
    <property type="match status" value="1"/>
</dbReference>
<protein>
    <submittedName>
        <fullName evidence="3">EthD family reductase</fullName>
    </submittedName>
</protein>
<comment type="caution">
    <text evidence="3">The sequence shown here is derived from an EMBL/GenBank/DDBJ whole genome shotgun (WGS) entry which is preliminary data.</text>
</comment>
<evidence type="ECO:0000259" key="1">
    <source>
        <dbReference type="Pfam" id="PF02627"/>
    </source>
</evidence>
<proteinExistence type="predicted"/>
<keyword evidence="4" id="KW-1185">Reference proteome</keyword>
<feature type="domain" description="EthD" evidence="2">
    <location>
        <begin position="12"/>
        <end position="88"/>
    </location>
</feature>
<dbReference type="InterPro" id="IPR003779">
    <property type="entry name" value="CMD-like"/>
</dbReference>
<dbReference type="AlphaFoldDB" id="A0AAW9SQW8"/>
<sequence>MARIQILYTTPADAEAFDAHYRDVHTPMVMAIPGLKRLVVSKLNELSDGEPSDWYMSAELHFASNAAMDSALQSPESKATDADFETFAPKGTIVLRHADEADNRAPVSRAESARGRGEDVLRALWGEVFTPAPGTEDFMNVTIDHLFGDLWSRPNLAMRDRSLITIAALTALGRFPQLEEHLEGGLNLGITPDELKEIMLHLAHYGGWPVGVSGLNVAMKLFERLDQA</sequence>
<reference evidence="3 4" key="1">
    <citation type="submission" date="2024-05" db="EMBL/GenBank/DDBJ databases">
        <title>Genome sequence of Ponticoccus litoralis KCCM 90028.</title>
        <authorList>
            <person name="Kim J.M."/>
            <person name="Lee J.K."/>
            <person name="Choi B.J."/>
            <person name="Bayburt H."/>
            <person name="Baek J.H."/>
            <person name="Jeon C.O."/>
        </authorList>
    </citation>
    <scope>NUCLEOTIDE SEQUENCE [LARGE SCALE GENOMIC DNA]</scope>
    <source>
        <strain evidence="3 4">KCCM 90028</strain>
    </source>
</reference>
<dbReference type="SUPFAM" id="SSF69118">
    <property type="entry name" value="AhpD-like"/>
    <property type="match status" value="1"/>
</dbReference>
<evidence type="ECO:0000259" key="2">
    <source>
        <dbReference type="Pfam" id="PF07110"/>
    </source>
</evidence>
<dbReference type="NCBIfam" id="TIGR02118">
    <property type="entry name" value="EthD family reductase"/>
    <property type="match status" value="1"/>
</dbReference>
<dbReference type="PANTHER" id="PTHR33570">
    <property type="entry name" value="4-CARBOXYMUCONOLACTONE DECARBOXYLASE FAMILY PROTEIN"/>
    <property type="match status" value="1"/>
</dbReference>
<dbReference type="EMBL" id="JBDNCH010000004">
    <property type="protein sequence ID" value="MEN9063051.1"/>
    <property type="molecule type" value="Genomic_DNA"/>
</dbReference>
<evidence type="ECO:0000313" key="3">
    <source>
        <dbReference type="EMBL" id="MEN9063051.1"/>
    </source>
</evidence>
<evidence type="ECO:0000313" key="4">
    <source>
        <dbReference type="Proteomes" id="UP001428774"/>
    </source>
</evidence>
<dbReference type="InterPro" id="IPR009799">
    <property type="entry name" value="EthD_dom"/>
</dbReference>
<dbReference type="Gene3D" id="1.20.1290.10">
    <property type="entry name" value="AhpD-like"/>
    <property type="match status" value="1"/>
</dbReference>
<dbReference type="GO" id="GO:0051920">
    <property type="term" value="F:peroxiredoxin activity"/>
    <property type="evidence" value="ECO:0007669"/>
    <property type="project" value="InterPro"/>
</dbReference>
<dbReference type="SUPFAM" id="SSF54909">
    <property type="entry name" value="Dimeric alpha+beta barrel"/>
    <property type="match status" value="1"/>
</dbReference>
<dbReference type="PANTHER" id="PTHR33570:SF2">
    <property type="entry name" value="CARBOXYMUCONOLACTONE DECARBOXYLASE-LIKE DOMAIN-CONTAINING PROTEIN"/>
    <property type="match status" value="1"/>
</dbReference>
<feature type="domain" description="Carboxymuconolactone decarboxylase-like" evidence="1">
    <location>
        <begin position="137"/>
        <end position="218"/>
    </location>
</feature>
<accession>A0AAW9SQW8</accession>
<name>A0AAW9SQW8_9RHOB</name>
<organism evidence="3 4">
    <name type="scientific">Ponticoccus litoralis</name>
    <dbReference type="NCBI Taxonomy" id="422297"/>
    <lineage>
        <taxon>Bacteria</taxon>
        <taxon>Pseudomonadati</taxon>
        <taxon>Pseudomonadota</taxon>
        <taxon>Alphaproteobacteria</taxon>
        <taxon>Rhodobacterales</taxon>
        <taxon>Roseobacteraceae</taxon>
        <taxon>Ponticoccus</taxon>
    </lineage>
</organism>
<dbReference type="InterPro" id="IPR029032">
    <property type="entry name" value="AhpD-like"/>
</dbReference>
<dbReference type="InterPro" id="IPR011008">
    <property type="entry name" value="Dimeric_a/b-barrel"/>
</dbReference>
<dbReference type="InterPro" id="IPR052512">
    <property type="entry name" value="4CMD/NDH-1_regulator"/>
</dbReference>
<dbReference type="Pfam" id="PF07110">
    <property type="entry name" value="EthD"/>
    <property type="match status" value="1"/>
</dbReference>
<dbReference type="RefSeq" id="WP_347168159.1">
    <property type="nucleotide sequence ID" value="NZ_JBDNCH010000004.1"/>
</dbReference>
<dbReference type="Proteomes" id="UP001428774">
    <property type="component" value="Unassembled WGS sequence"/>
</dbReference>
<dbReference type="Pfam" id="PF02627">
    <property type="entry name" value="CMD"/>
    <property type="match status" value="1"/>
</dbReference>
<gene>
    <name evidence="3" type="ORF">ABFB10_20790</name>
</gene>